<gene>
    <name evidence="1" type="ORF">HYY65_09590</name>
</gene>
<evidence type="ECO:0000313" key="1">
    <source>
        <dbReference type="EMBL" id="MBI3015292.1"/>
    </source>
</evidence>
<dbReference type="AlphaFoldDB" id="A0A932M0Y0"/>
<organism evidence="1 2">
    <name type="scientific">Tectimicrobiota bacterium</name>
    <dbReference type="NCBI Taxonomy" id="2528274"/>
    <lineage>
        <taxon>Bacteria</taxon>
        <taxon>Pseudomonadati</taxon>
        <taxon>Nitrospinota/Tectimicrobiota group</taxon>
        <taxon>Candidatus Tectimicrobiota</taxon>
    </lineage>
</organism>
<dbReference type="Proteomes" id="UP000741360">
    <property type="component" value="Unassembled WGS sequence"/>
</dbReference>
<feature type="non-terminal residue" evidence="1">
    <location>
        <position position="1"/>
    </location>
</feature>
<comment type="caution">
    <text evidence="1">The sequence shown here is derived from an EMBL/GenBank/DDBJ whole genome shotgun (WGS) entry which is preliminary data.</text>
</comment>
<dbReference type="GO" id="GO:0006313">
    <property type="term" value="P:DNA transposition"/>
    <property type="evidence" value="ECO:0007669"/>
    <property type="project" value="InterPro"/>
</dbReference>
<dbReference type="GO" id="GO:0003677">
    <property type="term" value="F:DNA binding"/>
    <property type="evidence" value="ECO:0007669"/>
    <property type="project" value="InterPro"/>
</dbReference>
<dbReference type="Gene3D" id="3.30.70.1290">
    <property type="entry name" value="Transposase IS200-like"/>
    <property type="match status" value="1"/>
</dbReference>
<proteinExistence type="predicted"/>
<accession>A0A932M0Y0</accession>
<dbReference type="EMBL" id="JACPSX010000182">
    <property type="protein sequence ID" value="MBI3015292.1"/>
    <property type="molecule type" value="Genomic_DNA"/>
</dbReference>
<sequence length="67" mass="8034">RRHKRYGHLFQNRYKSIICEEDPYLQELTRYIHLNPVRGGILKGLSELRRYPWTGHSAILGGVERVW</sequence>
<protein>
    <recommendedName>
        <fullName evidence="3">Transposase</fullName>
    </recommendedName>
</protein>
<dbReference type="GO" id="GO:0004803">
    <property type="term" value="F:transposase activity"/>
    <property type="evidence" value="ECO:0007669"/>
    <property type="project" value="InterPro"/>
</dbReference>
<dbReference type="PANTHER" id="PTHR34322">
    <property type="entry name" value="TRANSPOSASE, Y1_TNP DOMAIN-CONTAINING"/>
    <property type="match status" value="1"/>
</dbReference>
<evidence type="ECO:0000313" key="2">
    <source>
        <dbReference type="Proteomes" id="UP000741360"/>
    </source>
</evidence>
<dbReference type="InterPro" id="IPR036515">
    <property type="entry name" value="Transposase_17_sf"/>
</dbReference>
<reference evidence="1" key="1">
    <citation type="submission" date="2020-07" db="EMBL/GenBank/DDBJ databases">
        <title>Huge and variable diversity of episymbiotic CPR bacteria and DPANN archaea in groundwater ecosystems.</title>
        <authorList>
            <person name="He C.Y."/>
            <person name="Keren R."/>
            <person name="Whittaker M."/>
            <person name="Farag I.F."/>
            <person name="Doudna J."/>
            <person name="Cate J.H.D."/>
            <person name="Banfield J.F."/>
        </authorList>
    </citation>
    <scope>NUCLEOTIDE SEQUENCE</scope>
    <source>
        <strain evidence="1">NC_groundwater_717_Ag_S-0.2um_59_8</strain>
    </source>
</reference>
<name>A0A932M0Y0_UNCTE</name>
<dbReference type="PANTHER" id="PTHR34322:SF2">
    <property type="entry name" value="TRANSPOSASE IS200-LIKE DOMAIN-CONTAINING PROTEIN"/>
    <property type="match status" value="1"/>
</dbReference>
<dbReference type="SUPFAM" id="SSF143422">
    <property type="entry name" value="Transposase IS200-like"/>
    <property type="match status" value="1"/>
</dbReference>
<evidence type="ECO:0008006" key="3">
    <source>
        <dbReference type="Google" id="ProtNLM"/>
    </source>
</evidence>